<evidence type="ECO:0000313" key="2">
    <source>
        <dbReference type="EMBL" id="MBW7456607.1"/>
    </source>
</evidence>
<dbReference type="Proteomes" id="UP001519887">
    <property type="component" value="Unassembled WGS sequence"/>
</dbReference>
<dbReference type="InterPro" id="IPR036291">
    <property type="entry name" value="NAD(P)-bd_dom_sf"/>
</dbReference>
<gene>
    <name evidence="2" type="ORF">K0U00_21450</name>
</gene>
<evidence type="ECO:0000313" key="3">
    <source>
        <dbReference type="Proteomes" id="UP001519887"/>
    </source>
</evidence>
<dbReference type="InterPro" id="IPR013149">
    <property type="entry name" value="ADH-like_C"/>
</dbReference>
<dbReference type="SMART" id="SM00829">
    <property type="entry name" value="PKS_ER"/>
    <property type="match status" value="1"/>
</dbReference>
<dbReference type="PANTHER" id="PTHR45033">
    <property type="match status" value="1"/>
</dbReference>
<dbReference type="InterPro" id="IPR020843">
    <property type="entry name" value="ER"/>
</dbReference>
<organism evidence="2 3">
    <name type="scientific">Paenibacillus sepulcri</name>
    <dbReference type="NCBI Taxonomy" id="359917"/>
    <lineage>
        <taxon>Bacteria</taxon>
        <taxon>Bacillati</taxon>
        <taxon>Bacillota</taxon>
        <taxon>Bacilli</taxon>
        <taxon>Bacillales</taxon>
        <taxon>Paenibacillaceae</taxon>
        <taxon>Paenibacillus</taxon>
    </lineage>
</organism>
<evidence type="ECO:0000259" key="1">
    <source>
        <dbReference type="SMART" id="SM00829"/>
    </source>
</evidence>
<keyword evidence="3" id="KW-1185">Reference proteome</keyword>
<dbReference type="Gene3D" id="3.90.180.10">
    <property type="entry name" value="Medium-chain alcohol dehydrogenases, catalytic domain"/>
    <property type="match status" value="1"/>
</dbReference>
<proteinExistence type="predicted"/>
<dbReference type="SUPFAM" id="SSF50129">
    <property type="entry name" value="GroES-like"/>
    <property type="match status" value="1"/>
</dbReference>
<feature type="domain" description="Enoyl reductase (ER)" evidence="1">
    <location>
        <begin position="1"/>
        <end position="249"/>
    </location>
</feature>
<sequence>VISHLYTKWIEGAPNDNDAPYAIGGPNDGGLAEYMILEEDAAVFTPSNLTDEEASTLPIAALTAWFSLVEYGNLQADETVLIQGTGGVSIFGVQIAAALGARVIATTSSDAKGERVKALGASDIINYVTTPDWEKEVLKLTDGKGAQHILEVVGGDSINRSIDALTPQGYIYIIGFLKSMMAEVNLFSLLSKQAKVQGILVGHRQALEKMNLAFDEYKIKPVIDTVYPFEQAIEAYKHLSSGAFGKIVIRIS</sequence>
<dbReference type="Pfam" id="PF00107">
    <property type="entry name" value="ADH_zinc_N"/>
    <property type="match status" value="1"/>
</dbReference>
<accession>A0ABS7C6Q3</accession>
<dbReference type="PANTHER" id="PTHR45033:SF2">
    <property type="entry name" value="ZINC-TYPE ALCOHOL DEHYDROGENASE-LIKE PROTEIN C1773.06C"/>
    <property type="match status" value="1"/>
</dbReference>
<dbReference type="CDD" id="cd08276">
    <property type="entry name" value="MDR7"/>
    <property type="match status" value="1"/>
</dbReference>
<comment type="caution">
    <text evidence="2">The sequence shown here is derived from an EMBL/GenBank/DDBJ whole genome shotgun (WGS) entry which is preliminary data.</text>
</comment>
<dbReference type="Gene3D" id="3.40.50.720">
    <property type="entry name" value="NAD(P)-binding Rossmann-like Domain"/>
    <property type="match status" value="1"/>
</dbReference>
<feature type="non-terminal residue" evidence="2">
    <location>
        <position position="1"/>
    </location>
</feature>
<dbReference type="InterPro" id="IPR052711">
    <property type="entry name" value="Zinc_ADH-like"/>
</dbReference>
<dbReference type="EMBL" id="JAHZIK010000620">
    <property type="protein sequence ID" value="MBW7456607.1"/>
    <property type="molecule type" value="Genomic_DNA"/>
</dbReference>
<dbReference type="SUPFAM" id="SSF51735">
    <property type="entry name" value="NAD(P)-binding Rossmann-fold domains"/>
    <property type="match status" value="1"/>
</dbReference>
<reference evidence="2 3" key="1">
    <citation type="submission" date="2021-07" db="EMBL/GenBank/DDBJ databases">
        <title>Paenibacillus radiodurans sp. nov., isolated from the southeastern edge of Tengger Desert.</title>
        <authorList>
            <person name="Zhang G."/>
        </authorList>
    </citation>
    <scope>NUCLEOTIDE SEQUENCE [LARGE SCALE GENOMIC DNA]</scope>
    <source>
        <strain evidence="2 3">CCM 7311</strain>
    </source>
</reference>
<dbReference type="InterPro" id="IPR011032">
    <property type="entry name" value="GroES-like_sf"/>
</dbReference>
<protein>
    <submittedName>
        <fullName evidence="2">NAD(P)-dependent alcohol dehydrogenase</fullName>
    </submittedName>
</protein>
<name>A0ABS7C6Q3_9BACL</name>